<feature type="transmembrane region" description="Helical" evidence="7">
    <location>
        <begin position="242"/>
        <end position="264"/>
    </location>
</feature>
<organism evidence="11 12">
    <name type="scientific">Phyllotreta striolata</name>
    <name type="common">Striped flea beetle</name>
    <name type="synonym">Crioceris striolata</name>
    <dbReference type="NCBI Taxonomy" id="444603"/>
    <lineage>
        <taxon>Eukaryota</taxon>
        <taxon>Metazoa</taxon>
        <taxon>Ecdysozoa</taxon>
        <taxon>Arthropoda</taxon>
        <taxon>Hexapoda</taxon>
        <taxon>Insecta</taxon>
        <taxon>Pterygota</taxon>
        <taxon>Neoptera</taxon>
        <taxon>Endopterygota</taxon>
        <taxon>Coleoptera</taxon>
        <taxon>Polyphaga</taxon>
        <taxon>Cucujiformia</taxon>
        <taxon>Chrysomeloidea</taxon>
        <taxon>Chrysomelidae</taxon>
        <taxon>Galerucinae</taxon>
        <taxon>Alticini</taxon>
        <taxon>Phyllotreta</taxon>
    </lineage>
</organism>
<feature type="transmembrane region" description="Helical" evidence="7">
    <location>
        <begin position="501"/>
        <end position="526"/>
    </location>
</feature>
<evidence type="ECO:0000256" key="4">
    <source>
        <dbReference type="ARBA" id="ARBA00022692"/>
    </source>
</evidence>
<dbReference type="Pfam" id="PF01773">
    <property type="entry name" value="Nucleos_tra2_N"/>
    <property type="match status" value="1"/>
</dbReference>
<dbReference type="PANTHER" id="PTHR10590">
    <property type="entry name" value="SODIUM/NUCLEOSIDE COTRANSPORTER"/>
    <property type="match status" value="1"/>
</dbReference>
<dbReference type="EMBL" id="OU900094">
    <property type="protein sequence ID" value="CAG9854852.1"/>
    <property type="molecule type" value="Genomic_DNA"/>
</dbReference>
<name>A0A9N9TB61_PHYSR</name>
<comment type="similarity">
    <text evidence="2">Belongs to the concentrative nucleoside transporter (CNT) (TC 2.A.41) family.</text>
</comment>
<feature type="transmembrane region" description="Helical" evidence="7">
    <location>
        <begin position="76"/>
        <end position="102"/>
    </location>
</feature>
<dbReference type="Proteomes" id="UP001153712">
    <property type="component" value="Chromosome 1"/>
</dbReference>
<keyword evidence="4 7" id="KW-0812">Transmembrane</keyword>
<comment type="subcellular location">
    <subcellularLocation>
        <location evidence="1">Cell membrane</location>
        <topology evidence="1">Multi-pass membrane protein</topology>
    </subcellularLocation>
</comment>
<proteinExistence type="inferred from homology"/>
<evidence type="ECO:0000259" key="10">
    <source>
        <dbReference type="Pfam" id="PF07670"/>
    </source>
</evidence>
<accession>A0A9N9TB61</accession>
<evidence type="ECO:0000256" key="2">
    <source>
        <dbReference type="ARBA" id="ARBA00009033"/>
    </source>
</evidence>
<dbReference type="InterPro" id="IPR002668">
    <property type="entry name" value="CNT_N_dom"/>
</dbReference>
<evidence type="ECO:0008006" key="13">
    <source>
        <dbReference type="Google" id="ProtNLM"/>
    </source>
</evidence>
<dbReference type="InterPro" id="IPR011657">
    <property type="entry name" value="CNT_C_dom"/>
</dbReference>
<feature type="domain" description="Concentrative nucleoside transporter C-terminal" evidence="9">
    <location>
        <begin position="347"/>
        <end position="556"/>
    </location>
</feature>
<protein>
    <recommendedName>
        <fullName evidence="13">Sodium/nucleoside cotransporter</fullName>
    </recommendedName>
</protein>
<feature type="transmembrane region" description="Helical" evidence="7">
    <location>
        <begin position="538"/>
        <end position="559"/>
    </location>
</feature>
<feature type="domain" description="Concentrative nucleoside transporter N-terminal" evidence="8">
    <location>
        <begin position="162"/>
        <end position="233"/>
    </location>
</feature>
<feature type="transmembrane region" description="Helical" evidence="7">
    <location>
        <begin position="276"/>
        <end position="298"/>
    </location>
</feature>
<sequence>MIGEDNEATVQVSEVSVTEKEDTNDKKRFVLNKTLRNGLILSVITAYFAWATYHYVDKYGGSWINFNATTCNGYGFLVILYGFILFGFIKVYVLNPLVFPILTKSFEDFKWKFNQSADKKPLLKGIIRHRNKIIYGVFFTAVAIYLIIDTSDNRNRLIPLSGLFVFLIIGFIFSNSKSNICWDTVIWGIILQFLFGLLTIRWDVGRNILDCVGNKVNTLLDYGFTASEFPYGEELVQKEKVFAFRSLSTVFFINFLANILYYYGIMQKVVTSVGSFMQWVMGTSICESVSSAATIFFGMSEGPILLAPYLEHLTNSEIHSVMTSGFAMVSGSVMAGYISYGARAQDLITASIMSAPAALCYSKLMHPETEKVVLQKENIETVEIEFESALDAASKGATNAIGMVQGIIAGLIAFLAAVYMINDILGWIGMLIGYSDPMWTLELITGKIFIPISFIMGVPWDECESVATLIGIKTMVNEFVAFKKMGEMLEQGLLGARTKVIATYAICGFSNPGSIGIMMSLLAALIPSKRDVVAKLVFSSWFAGALVCFMTACIAGTLMPDDIL</sequence>
<dbReference type="PANTHER" id="PTHR10590:SF4">
    <property type="entry name" value="SOLUTE CARRIER FAMILY 28 MEMBER 3"/>
    <property type="match status" value="1"/>
</dbReference>
<gene>
    <name evidence="11" type="ORF">PHYEVI_LOCUS1312</name>
</gene>
<evidence type="ECO:0000313" key="12">
    <source>
        <dbReference type="Proteomes" id="UP001153712"/>
    </source>
</evidence>
<reference evidence="11" key="1">
    <citation type="submission" date="2022-01" db="EMBL/GenBank/DDBJ databases">
        <authorList>
            <person name="King R."/>
        </authorList>
    </citation>
    <scope>NUCLEOTIDE SEQUENCE</scope>
</reference>
<dbReference type="InterPro" id="IPR011642">
    <property type="entry name" value="Gate_dom"/>
</dbReference>
<keyword evidence="3" id="KW-1003">Cell membrane</keyword>
<dbReference type="AlphaFoldDB" id="A0A9N9TB61"/>
<feature type="transmembrane region" description="Helical" evidence="7">
    <location>
        <begin position="180"/>
        <end position="200"/>
    </location>
</feature>
<dbReference type="Pfam" id="PF07670">
    <property type="entry name" value="Gate"/>
    <property type="match status" value="1"/>
</dbReference>
<evidence type="ECO:0000256" key="5">
    <source>
        <dbReference type="ARBA" id="ARBA00022989"/>
    </source>
</evidence>
<feature type="transmembrane region" description="Helical" evidence="7">
    <location>
        <begin position="318"/>
        <end position="340"/>
    </location>
</feature>
<evidence type="ECO:0000256" key="7">
    <source>
        <dbReference type="SAM" id="Phobius"/>
    </source>
</evidence>
<keyword evidence="5 7" id="KW-1133">Transmembrane helix</keyword>
<feature type="transmembrane region" description="Helical" evidence="7">
    <location>
        <begin position="157"/>
        <end position="173"/>
    </location>
</feature>
<keyword evidence="12" id="KW-1185">Reference proteome</keyword>
<evidence type="ECO:0000259" key="9">
    <source>
        <dbReference type="Pfam" id="PF07662"/>
    </source>
</evidence>
<dbReference type="GO" id="GO:0005886">
    <property type="term" value="C:plasma membrane"/>
    <property type="evidence" value="ECO:0007669"/>
    <property type="project" value="UniProtKB-SubCell"/>
</dbReference>
<evidence type="ECO:0000256" key="6">
    <source>
        <dbReference type="ARBA" id="ARBA00023136"/>
    </source>
</evidence>
<evidence type="ECO:0000256" key="3">
    <source>
        <dbReference type="ARBA" id="ARBA00022475"/>
    </source>
</evidence>
<dbReference type="OrthoDB" id="6075923at2759"/>
<feature type="domain" description="Nucleoside transporter/FeoB GTPase Gate" evidence="10">
    <location>
        <begin position="244"/>
        <end position="341"/>
    </location>
</feature>
<keyword evidence="6 7" id="KW-0472">Membrane</keyword>
<dbReference type="Pfam" id="PF07662">
    <property type="entry name" value="Nucleos_tra2_C"/>
    <property type="match status" value="1"/>
</dbReference>
<feature type="transmembrane region" description="Helical" evidence="7">
    <location>
        <begin position="133"/>
        <end position="151"/>
    </location>
</feature>
<evidence type="ECO:0000256" key="1">
    <source>
        <dbReference type="ARBA" id="ARBA00004651"/>
    </source>
</evidence>
<evidence type="ECO:0000313" key="11">
    <source>
        <dbReference type="EMBL" id="CAG9854852.1"/>
    </source>
</evidence>
<feature type="transmembrane region" description="Helical" evidence="7">
    <location>
        <begin position="400"/>
        <end position="421"/>
    </location>
</feature>
<dbReference type="GO" id="GO:0005415">
    <property type="term" value="F:nucleoside:sodium symporter activity"/>
    <property type="evidence" value="ECO:0007669"/>
    <property type="project" value="TreeGrafter"/>
</dbReference>
<feature type="transmembrane region" description="Helical" evidence="7">
    <location>
        <begin position="35"/>
        <end position="56"/>
    </location>
</feature>
<evidence type="ECO:0000259" key="8">
    <source>
        <dbReference type="Pfam" id="PF01773"/>
    </source>
</evidence>
<dbReference type="InterPro" id="IPR008276">
    <property type="entry name" value="C_nuclsd_transpt"/>
</dbReference>